<feature type="compositionally biased region" description="Acidic residues" evidence="2">
    <location>
        <begin position="1"/>
        <end position="13"/>
    </location>
</feature>
<dbReference type="GO" id="GO:0031380">
    <property type="term" value="C:nuclear RNA-directed RNA polymerase complex"/>
    <property type="evidence" value="ECO:0007669"/>
    <property type="project" value="TreeGrafter"/>
</dbReference>
<organism evidence="4 5">
    <name type="scientific">Moniliophthora roreri (strain MCA 2997)</name>
    <name type="common">Cocoa frosty pod rot fungus</name>
    <name type="synonym">Crinipellis roreri</name>
    <dbReference type="NCBI Taxonomy" id="1381753"/>
    <lineage>
        <taxon>Eukaryota</taxon>
        <taxon>Fungi</taxon>
        <taxon>Dikarya</taxon>
        <taxon>Basidiomycota</taxon>
        <taxon>Agaricomycotina</taxon>
        <taxon>Agaricomycetes</taxon>
        <taxon>Agaricomycetidae</taxon>
        <taxon>Agaricales</taxon>
        <taxon>Marasmiineae</taxon>
        <taxon>Marasmiaceae</taxon>
        <taxon>Moniliophthora</taxon>
    </lineage>
</organism>
<feature type="compositionally biased region" description="Low complexity" evidence="2">
    <location>
        <begin position="14"/>
        <end position="34"/>
    </location>
</feature>
<dbReference type="KEGG" id="mrr:Moror_2013"/>
<accession>V2WKY8</accession>
<dbReference type="GO" id="GO:0003968">
    <property type="term" value="F:RNA-directed RNA polymerase activity"/>
    <property type="evidence" value="ECO:0007669"/>
    <property type="project" value="UniProtKB-KW"/>
</dbReference>
<name>V2WKY8_MONRO</name>
<dbReference type="PANTHER" id="PTHR23079:SF14">
    <property type="entry name" value="RNA-DEPENDENT RNA POLYMERASE"/>
    <property type="match status" value="1"/>
</dbReference>
<proteinExistence type="inferred from homology"/>
<dbReference type="EC" id="2.7.7.48" evidence="1"/>
<keyword evidence="5" id="KW-1185">Reference proteome</keyword>
<protein>
    <recommendedName>
        <fullName evidence="1">RNA-dependent RNA polymerase</fullName>
        <ecNumber evidence="1">2.7.7.48</ecNumber>
    </recommendedName>
</protein>
<feature type="region of interest" description="Disordered" evidence="2">
    <location>
        <begin position="1"/>
        <end position="112"/>
    </location>
</feature>
<feature type="non-terminal residue" evidence="4">
    <location>
        <position position="1"/>
    </location>
</feature>
<comment type="caution">
    <text evidence="4">The sequence shown here is derived from an EMBL/GenBank/DDBJ whole genome shotgun (WGS) entry which is preliminary data.</text>
</comment>
<feature type="compositionally biased region" description="Polar residues" evidence="2">
    <location>
        <begin position="1003"/>
        <end position="1022"/>
    </location>
</feature>
<evidence type="ECO:0000256" key="1">
    <source>
        <dbReference type="RuleBase" id="RU363098"/>
    </source>
</evidence>
<dbReference type="HOGENOM" id="CLU_003387_0_0_1"/>
<feature type="region of interest" description="Disordered" evidence="2">
    <location>
        <begin position="1003"/>
        <end position="1029"/>
    </location>
</feature>
<feature type="domain" description="RDRP core" evidence="3">
    <location>
        <begin position="262"/>
        <end position="898"/>
    </location>
</feature>
<dbReference type="GO" id="GO:0003723">
    <property type="term" value="F:RNA binding"/>
    <property type="evidence" value="ECO:0007669"/>
    <property type="project" value="UniProtKB-KW"/>
</dbReference>
<comment type="similarity">
    <text evidence="1">Belongs to the RdRP family.</text>
</comment>
<feature type="compositionally biased region" description="Polar residues" evidence="2">
    <location>
        <begin position="95"/>
        <end position="109"/>
    </location>
</feature>
<keyword evidence="1" id="KW-0548">Nucleotidyltransferase</keyword>
<dbReference type="Proteomes" id="UP000017559">
    <property type="component" value="Unassembled WGS sequence"/>
</dbReference>
<sequence>QMASDIESEESESEGSLFDAPNAPSSAATSRTTSFQIVDTSKSPKKRRSTERPSTPSTAPTRKIPRTPSQGSPSFRREASSLQQVERPLFPSPAKLSTPQHEPATSSVSKGEATKKDLGLLEHIFCNIHLKPYVIEHDAELQQLYDENGVSWGTSFILSQGRQSGRWTNDAIKEKIHRLAGTDGEKMHLVPYIMSDREAPKWLNNSIGLELDREQKAILENRGRGLGLMGPWEGADNWFGGNVRFNAVLQKRIHPQDNAEKFHIRLEGVEMLFSNRFTRALGSRRFIQIHVGYVPSNDAKDVASFLSRKFVLNGRIFIPIPPKDGTLYAIEIDEDYERLPIRELGDHLRWSFGRFLHWHNPIELNKRQPLVKYFARIALGASKSIPAIEFTPSNIFSLEDGVTEDCPPGKPPAEKTLTDGCGLINYAALCQIAKNVGYKSVPTAIQARVAGAKGVWLLHPDDDDHQPKIWIRPSQSKIKYERPDRAHHILDLLCAGQVGSPPNLSRQLVVNLWSNGVRPQLIEDLMRSGLEEITKPLTSWGHGVMDMEALWDAVSRTAKTTSSRLGRLGGSKSRAIGLTGQEFEKDAWLECDSSTSKYTTEEAKDNANDSATADSRPDNSRDQNSGKPSSFGEVAIEMLQSGFHPSQEPYMAEAIKRVLEAALNDLVYKCHVPLPDGTAFKCLVVADPLGVLEPDEIYYKSSEGFTDPETGITHLVLTGDVLIGRYPLRLPSDIQRVKAVDKSDRLSKYQDVLVVPIRPRRDGQKGLISFMNILGGGDLDGDMVFLIRLREIVESFQSKPLTIPTTDIEGQNFEKKVYEVTSLVDRLEAVDVAEAQFIFQNTSLSTFPDGKFKSYSGWHDDAVAKFGLEDERAVRLGYMFNILLDGPKTGFRLKNDVYQIDQVNSTANRVRPKGRYIIDILSDLGKRLTDAHLNTYDTIASAQRHQWWERDADLLVPLEHAKSLVADTERPVCSKYYKQELDLIKAHIDKVYSLWQSASAEGSEKPSVSSEYGYSHKNTPSASREGKRSNKWREVSAAFAKKVEGVKYLDQDEVKASYAYEKNRKFGFHVAFQTLLCLKASARPGGLVPSIRSFDQMRAFTTGGRKLFSTA</sequence>
<keyword evidence="1" id="KW-0808">Transferase</keyword>
<dbReference type="OrthoDB" id="10055769at2759"/>
<keyword evidence="1" id="KW-0694">RNA-binding</keyword>
<keyword evidence="1" id="KW-0696">RNA-directed RNA polymerase</keyword>
<dbReference type="InterPro" id="IPR007855">
    <property type="entry name" value="RDRP"/>
</dbReference>
<reference evidence="4 5" key="1">
    <citation type="journal article" date="2014" name="BMC Genomics">
        <title>Genome and secretome analysis of the hemibiotrophic fungal pathogen, Moniliophthora roreri, which causes frosty pod rot disease of cacao: mechanisms of the biotrophic and necrotrophic phases.</title>
        <authorList>
            <person name="Meinhardt L.W."/>
            <person name="Costa G.G.L."/>
            <person name="Thomazella D.P.T."/>
            <person name="Teixeira P.J.P.L."/>
            <person name="Carazzolle M.F."/>
            <person name="Schuster S.C."/>
            <person name="Carlson J.E."/>
            <person name="Guiltinan M.J."/>
            <person name="Mieczkowski P."/>
            <person name="Farmer A."/>
            <person name="Ramaraj T."/>
            <person name="Crozier J."/>
            <person name="Davis R.E."/>
            <person name="Shao J."/>
            <person name="Melnick R.L."/>
            <person name="Pereira G.A.G."/>
            <person name="Bailey B.A."/>
        </authorList>
    </citation>
    <scope>NUCLEOTIDE SEQUENCE [LARGE SCALE GENOMIC DNA]</scope>
    <source>
        <strain evidence="4 5">MCA 2997</strain>
    </source>
</reference>
<dbReference type="GO" id="GO:0030422">
    <property type="term" value="P:siRNA processing"/>
    <property type="evidence" value="ECO:0007669"/>
    <property type="project" value="TreeGrafter"/>
</dbReference>
<dbReference type="PANTHER" id="PTHR23079">
    <property type="entry name" value="RNA-DEPENDENT RNA POLYMERASE"/>
    <property type="match status" value="1"/>
</dbReference>
<feature type="region of interest" description="Disordered" evidence="2">
    <location>
        <begin position="598"/>
        <end position="630"/>
    </location>
</feature>
<gene>
    <name evidence="4" type="ORF">Moror_2013</name>
</gene>
<dbReference type="Pfam" id="PF05183">
    <property type="entry name" value="RdRP"/>
    <property type="match status" value="1"/>
</dbReference>
<dbReference type="EMBL" id="AWSO01000768">
    <property type="protein sequence ID" value="ESK87523.1"/>
    <property type="molecule type" value="Genomic_DNA"/>
</dbReference>
<comment type="catalytic activity">
    <reaction evidence="1">
        <text>RNA(n) + a ribonucleoside 5'-triphosphate = RNA(n+1) + diphosphate</text>
        <dbReference type="Rhea" id="RHEA:21248"/>
        <dbReference type="Rhea" id="RHEA-COMP:14527"/>
        <dbReference type="Rhea" id="RHEA-COMP:17342"/>
        <dbReference type="ChEBI" id="CHEBI:33019"/>
        <dbReference type="ChEBI" id="CHEBI:61557"/>
        <dbReference type="ChEBI" id="CHEBI:140395"/>
        <dbReference type="EC" id="2.7.7.48"/>
    </reaction>
</comment>
<evidence type="ECO:0000256" key="2">
    <source>
        <dbReference type="SAM" id="MobiDB-lite"/>
    </source>
</evidence>
<dbReference type="AlphaFoldDB" id="V2WKY8"/>
<dbReference type="InterPro" id="IPR057596">
    <property type="entry name" value="RDRP_core"/>
</dbReference>
<evidence type="ECO:0000313" key="5">
    <source>
        <dbReference type="Proteomes" id="UP000017559"/>
    </source>
</evidence>
<evidence type="ECO:0000259" key="3">
    <source>
        <dbReference type="Pfam" id="PF05183"/>
    </source>
</evidence>
<evidence type="ECO:0000313" key="4">
    <source>
        <dbReference type="EMBL" id="ESK87523.1"/>
    </source>
</evidence>